<dbReference type="AlphaFoldDB" id="A0A1G9XXE8"/>
<evidence type="ECO:0000259" key="4">
    <source>
        <dbReference type="PROSITE" id="PS51379"/>
    </source>
</evidence>
<dbReference type="InterPro" id="IPR028261">
    <property type="entry name" value="DPD_II"/>
</dbReference>
<dbReference type="Pfam" id="PF07992">
    <property type="entry name" value="Pyr_redox_2"/>
    <property type="match status" value="1"/>
</dbReference>
<dbReference type="SUPFAM" id="SSF46548">
    <property type="entry name" value="alpha-helical ferredoxin"/>
    <property type="match status" value="1"/>
</dbReference>
<keyword evidence="1" id="KW-0479">Metal-binding</keyword>
<dbReference type="InterPro" id="IPR036485">
    <property type="entry name" value="Glu_synth_asu_C_sf"/>
</dbReference>
<dbReference type="GO" id="GO:0051536">
    <property type="term" value="F:iron-sulfur cluster binding"/>
    <property type="evidence" value="ECO:0007669"/>
    <property type="project" value="UniProtKB-KW"/>
</dbReference>
<dbReference type="InterPro" id="IPR017900">
    <property type="entry name" value="4Fe4S_Fe_S_CS"/>
</dbReference>
<proteinExistence type="predicted"/>
<dbReference type="InterPro" id="IPR051394">
    <property type="entry name" value="Glutamate_Synthase"/>
</dbReference>
<dbReference type="OrthoDB" id="9803192at2"/>
<dbReference type="InterPro" id="IPR036188">
    <property type="entry name" value="FAD/NAD-bd_sf"/>
</dbReference>
<dbReference type="PRINTS" id="PR00469">
    <property type="entry name" value="PNDRDTASEII"/>
</dbReference>
<dbReference type="Pfam" id="PF12838">
    <property type="entry name" value="Fer4_7"/>
    <property type="match status" value="1"/>
</dbReference>
<dbReference type="Pfam" id="PF14691">
    <property type="entry name" value="Fer4_20"/>
    <property type="match status" value="1"/>
</dbReference>
<dbReference type="Gene3D" id="1.10.1060.10">
    <property type="entry name" value="Alpha-helical ferredoxin"/>
    <property type="match status" value="1"/>
</dbReference>
<accession>A0A1G9XXE8</accession>
<dbReference type="GO" id="GO:0046872">
    <property type="term" value="F:metal ion binding"/>
    <property type="evidence" value="ECO:0007669"/>
    <property type="project" value="UniProtKB-KW"/>
</dbReference>
<name>A0A1G9XXE8_9FIRM</name>
<dbReference type="Pfam" id="PF01493">
    <property type="entry name" value="GXGXG"/>
    <property type="match status" value="1"/>
</dbReference>
<dbReference type="SUPFAM" id="SSF51971">
    <property type="entry name" value="Nucleotide-binding domain"/>
    <property type="match status" value="1"/>
</dbReference>
<feature type="domain" description="4Fe-4S ferredoxin-type" evidence="4">
    <location>
        <begin position="699"/>
        <end position="728"/>
    </location>
</feature>
<sequence length="775" mass="83544">MFKINTIQHNERMSTQDLLMAINEALGSGETEFFIEASGQHDIGGPLWHPEGKPLKFRVTNAGQRVGSMCLDNTEIIVEGSASADVGWLNAGGRIIVTGDAGDTAGHCAAAGTIYIGGRAGTRSGSLMKHDPLYPAPEMWVLKNVGSFSFEFMGGGIGVVCGYDSEAFDSVLGDRSCVGMVGGTLYFRGKAGGLSKKDVKITPLNSKDIAYLESKMGDFLTAVGRPELQAELSEWQDWQKAVALTYEERPKKANSDLYSFRNEQWVPGGIFNDVCTDDFAVIGLVNTGLYRQRVPVWENARYAAPCEFNCTASIPSQQRFNLLREGKIDEAYKLVLEYTPFPGSVCGAVCPNLCMDECSRKNIDISAQIGLLGRHSAAVTLAPAAAKTGKKVAVIGGGAAGLTAAWQLARKGHAVTVFEADRKMGGKMEQVIPRSRLPQETLTREIQRIADMGVEMITNYKVTTDTFAEIKAAHDAVVVTTGGHQPRVIPWPGHERLTKGLEFLKAVNRGEQPAVGRRVVIIGCGNSGMDAAVGAYQMGAEQVTCIDVQRPAAFAHEIAHVEEMGGVLLWPVLTKEITSEGIITQKGDLIPADTIIISIGESPELDFLPDGTAIERGHLVPVKNYMIHEGVFTAGDTIKPGRLVDAIGAGRDAALAADAYLAGVEHQANPKSKLPAGRLSTAYFKKCHSCELPAATEDYNRCISCGTCRDCHMCYKSCPERAISRRLLADGSFEYSSDADKCIGCGICAGICPCGIWSMYANNEPVNMYRTYHQS</sequence>
<evidence type="ECO:0000256" key="2">
    <source>
        <dbReference type="ARBA" id="ARBA00023004"/>
    </source>
</evidence>
<dbReference type="STRING" id="146817.SAMN04488502_11078"/>
<dbReference type="PROSITE" id="PS51379">
    <property type="entry name" value="4FE4S_FER_2"/>
    <property type="match status" value="2"/>
</dbReference>
<dbReference type="SUPFAM" id="SSF69336">
    <property type="entry name" value="Alpha subunit of glutamate synthase, C-terminal domain"/>
    <property type="match status" value="1"/>
</dbReference>
<dbReference type="RefSeq" id="WP_092074554.1">
    <property type="nucleotide sequence ID" value="NZ_FNHB01000010.1"/>
</dbReference>
<dbReference type="PANTHER" id="PTHR43100">
    <property type="entry name" value="GLUTAMATE SYNTHASE [NADPH] SMALL CHAIN"/>
    <property type="match status" value="1"/>
</dbReference>
<keyword evidence="2" id="KW-0408">Iron</keyword>
<dbReference type="InterPro" id="IPR017896">
    <property type="entry name" value="4Fe4S_Fe-S-bd"/>
</dbReference>
<evidence type="ECO:0000256" key="1">
    <source>
        <dbReference type="ARBA" id="ARBA00022723"/>
    </source>
</evidence>
<dbReference type="PRINTS" id="PR00368">
    <property type="entry name" value="FADPNR"/>
</dbReference>
<organism evidence="5 6">
    <name type="scientific">Dendrosporobacter quercicolus</name>
    <dbReference type="NCBI Taxonomy" id="146817"/>
    <lineage>
        <taxon>Bacteria</taxon>
        <taxon>Bacillati</taxon>
        <taxon>Bacillota</taxon>
        <taxon>Negativicutes</taxon>
        <taxon>Selenomonadales</taxon>
        <taxon>Sporomusaceae</taxon>
        <taxon>Dendrosporobacter</taxon>
    </lineage>
</organism>
<dbReference type="InterPro" id="IPR023753">
    <property type="entry name" value="FAD/NAD-binding_dom"/>
</dbReference>
<dbReference type="InterPro" id="IPR002489">
    <property type="entry name" value="Glu_synth_asu_C"/>
</dbReference>
<reference evidence="5 6" key="1">
    <citation type="submission" date="2016-10" db="EMBL/GenBank/DDBJ databases">
        <authorList>
            <person name="de Groot N.N."/>
        </authorList>
    </citation>
    <scope>NUCLEOTIDE SEQUENCE [LARGE SCALE GENOMIC DNA]</scope>
    <source>
        <strain evidence="5 6">DSM 1736</strain>
    </source>
</reference>
<dbReference type="Gene3D" id="3.50.50.60">
    <property type="entry name" value="FAD/NAD(P)-binding domain"/>
    <property type="match status" value="2"/>
</dbReference>
<dbReference type="SUPFAM" id="SSF54862">
    <property type="entry name" value="4Fe-4S ferredoxins"/>
    <property type="match status" value="1"/>
</dbReference>
<gene>
    <name evidence="5" type="ORF">SAMN04488502_11078</name>
</gene>
<keyword evidence="6" id="KW-1185">Reference proteome</keyword>
<dbReference type="PANTHER" id="PTHR43100:SF2">
    <property type="entry name" value="BNAA03G19380D PROTEIN"/>
    <property type="match status" value="1"/>
</dbReference>
<dbReference type="GO" id="GO:0016491">
    <property type="term" value="F:oxidoreductase activity"/>
    <property type="evidence" value="ECO:0007669"/>
    <property type="project" value="InterPro"/>
</dbReference>
<dbReference type="InterPro" id="IPR009051">
    <property type="entry name" value="Helical_ferredxn"/>
</dbReference>
<keyword evidence="3" id="KW-0411">Iron-sulfur</keyword>
<protein>
    <submittedName>
        <fullName evidence="5">Glutamate synthase (NADPH) GltB3 subunit</fullName>
    </submittedName>
</protein>
<dbReference type="Proteomes" id="UP000214880">
    <property type="component" value="Unassembled WGS sequence"/>
</dbReference>
<evidence type="ECO:0000313" key="5">
    <source>
        <dbReference type="EMBL" id="SDN01457.1"/>
    </source>
</evidence>
<dbReference type="Gene3D" id="3.30.70.20">
    <property type="match status" value="1"/>
</dbReference>
<evidence type="ECO:0000313" key="6">
    <source>
        <dbReference type="Proteomes" id="UP000214880"/>
    </source>
</evidence>
<dbReference type="EMBL" id="FNHB01000010">
    <property type="protein sequence ID" value="SDN01457.1"/>
    <property type="molecule type" value="Genomic_DNA"/>
</dbReference>
<evidence type="ECO:0000256" key="3">
    <source>
        <dbReference type="ARBA" id="ARBA00023014"/>
    </source>
</evidence>
<dbReference type="Gene3D" id="2.160.20.60">
    <property type="entry name" value="Glutamate synthase, alpha subunit, C-terminal domain"/>
    <property type="match status" value="1"/>
</dbReference>
<feature type="domain" description="4Fe-4S ferredoxin-type" evidence="4">
    <location>
        <begin position="733"/>
        <end position="762"/>
    </location>
</feature>
<dbReference type="PROSITE" id="PS00198">
    <property type="entry name" value="4FE4S_FER_1"/>
    <property type="match status" value="1"/>
</dbReference>